<dbReference type="InterPro" id="IPR006214">
    <property type="entry name" value="Bax_inhibitor_1-related"/>
</dbReference>
<sequence>MDIEQNQNYNNNQYNNNNYQYSNNQNIYGQNQYQEEINQGFFEKQNEGLLGNTRLGFIRKVYLILGAQLLVTVLMTVGAMYSPGFTTFQQNNLWLLYTCIVVMFIVEIAILCFRNVARTVPTNYICLFIFTFCMSYLVSACCSVVKQQSDDGQKTVLIAAVMTLGVVVALTIYAFKTKTDFTLLGGFLFCFVMVLIIFGIFLAFAYSRTAYIVYCALGCLLYSLYLIYDTQLIVGKKRYALEIDDYVIGALMLYIDIIGLFLEILRLLSSR</sequence>
<dbReference type="AlphaFoldDB" id="Q22Y17"/>
<dbReference type="GO" id="GO:0016020">
    <property type="term" value="C:membrane"/>
    <property type="evidence" value="ECO:0007669"/>
    <property type="project" value="UniProtKB-SubCell"/>
</dbReference>
<feature type="transmembrane region" description="Helical" evidence="5">
    <location>
        <begin position="61"/>
        <end position="81"/>
    </location>
</feature>
<dbReference type="PANTHER" id="PTHR23291">
    <property type="entry name" value="BAX INHIBITOR-RELATED"/>
    <property type="match status" value="1"/>
</dbReference>
<dbReference type="Proteomes" id="UP000009168">
    <property type="component" value="Unassembled WGS sequence"/>
</dbReference>
<evidence type="ECO:0000313" key="7">
    <source>
        <dbReference type="Proteomes" id="UP000009168"/>
    </source>
</evidence>
<dbReference type="PANTHER" id="PTHR23291:SF47">
    <property type="entry name" value="TRANSMEMBRANE BAX INHIBITOR MOTIF CONTAINING 7"/>
    <property type="match status" value="1"/>
</dbReference>
<feature type="transmembrane region" description="Helical" evidence="5">
    <location>
        <begin position="122"/>
        <end position="144"/>
    </location>
</feature>
<dbReference type="InParanoid" id="Q22Y17"/>
<keyword evidence="4 5" id="KW-0472">Membrane</keyword>
<dbReference type="OrthoDB" id="7933078at2759"/>
<dbReference type="KEGG" id="tet:TTHERM_00355540"/>
<feature type="transmembrane region" description="Helical" evidence="5">
    <location>
        <begin position="248"/>
        <end position="268"/>
    </location>
</feature>
<comment type="similarity">
    <text evidence="5">Belongs to the BI1 family.</text>
</comment>
<feature type="transmembrane region" description="Helical" evidence="5">
    <location>
        <begin position="211"/>
        <end position="228"/>
    </location>
</feature>
<dbReference type="GeneID" id="7837302"/>
<dbReference type="EMBL" id="GG662749">
    <property type="protein sequence ID" value="EAR90207.1"/>
    <property type="molecule type" value="Genomic_DNA"/>
</dbReference>
<dbReference type="OMA" id="YYVSYAF"/>
<evidence type="ECO:0000256" key="5">
    <source>
        <dbReference type="RuleBase" id="RU004379"/>
    </source>
</evidence>
<feature type="transmembrane region" description="Helical" evidence="5">
    <location>
        <begin position="181"/>
        <end position="204"/>
    </location>
</feature>
<evidence type="ECO:0000256" key="2">
    <source>
        <dbReference type="ARBA" id="ARBA00022692"/>
    </source>
</evidence>
<evidence type="ECO:0000256" key="1">
    <source>
        <dbReference type="ARBA" id="ARBA00004141"/>
    </source>
</evidence>
<protein>
    <submittedName>
        <fullName evidence="6">Inhibitor of apoptosis-promoting Bax1 protein</fullName>
    </submittedName>
</protein>
<evidence type="ECO:0000313" key="6">
    <source>
        <dbReference type="EMBL" id="EAR90207.1"/>
    </source>
</evidence>
<proteinExistence type="inferred from homology"/>
<evidence type="ECO:0000256" key="3">
    <source>
        <dbReference type="ARBA" id="ARBA00022989"/>
    </source>
</evidence>
<keyword evidence="3 5" id="KW-1133">Transmembrane helix</keyword>
<name>Q22Y17_TETTS</name>
<comment type="subcellular location">
    <subcellularLocation>
        <location evidence="1">Membrane</location>
        <topology evidence="1">Multi-pass membrane protein</topology>
    </subcellularLocation>
</comment>
<dbReference type="FunCoup" id="Q22Y17">
    <property type="interactions" value="14"/>
</dbReference>
<evidence type="ECO:0000256" key="4">
    <source>
        <dbReference type="ARBA" id="ARBA00023136"/>
    </source>
</evidence>
<organism evidence="6 7">
    <name type="scientific">Tetrahymena thermophila (strain SB210)</name>
    <dbReference type="NCBI Taxonomy" id="312017"/>
    <lineage>
        <taxon>Eukaryota</taxon>
        <taxon>Sar</taxon>
        <taxon>Alveolata</taxon>
        <taxon>Ciliophora</taxon>
        <taxon>Intramacronucleata</taxon>
        <taxon>Oligohymenophorea</taxon>
        <taxon>Hymenostomatida</taxon>
        <taxon>Tetrahymenina</taxon>
        <taxon>Tetrahymenidae</taxon>
        <taxon>Tetrahymena</taxon>
    </lineage>
</organism>
<accession>Q22Y17</accession>
<dbReference type="HOGENOM" id="CLU_058671_3_1_1"/>
<feature type="transmembrane region" description="Helical" evidence="5">
    <location>
        <begin position="93"/>
        <end position="116"/>
    </location>
</feature>
<reference evidence="7" key="1">
    <citation type="journal article" date="2006" name="PLoS Biol.">
        <title>Macronuclear genome sequence of the ciliate Tetrahymena thermophila, a model eukaryote.</title>
        <authorList>
            <person name="Eisen J.A."/>
            <person name="Coyne R.S."/>
            <person name="Wu M."/>
            <person name="Wu D."/>
            <person name="Thiagarajan M."/>
            <person name="Wortman J.R."/>
            <person name="Badger J.H."/>
            <person name="Ren Q."/>
            <person name="Amedeo P."/>
            <person name="Jones K.M."/>
            <person name="Tallon L.J."/>
            <person name="Delcher A.L."/>
            <person name="Salzberg S.L."/>
            <person name="Silva J.C."/>
            <person name="Haas B.J."/>
            <person name="Majoros W.H."/>
            <person name="Farzad M."/>
            <person name="Carlton J.M."/>
            <person name="Smith R.K. Jr."/>
            <person name="Garg J."/>
            <person name="Pearlman R.E."/>
            <person name="Karrer K.M."/>
            <person name="Sun L."/>
            <person name="Manning G."/>
            <person name="Elde N.C."/>
            <person name="Turkewitz A.P."/>
            <person name="Asai D.J."/>
            <person name="Wilkes D.E."/>
            <person name="Wang Y."/>
            <person name="Cai H."/>
            <person name="Collins K."/>
            <person name="Stewart B.A."/>
            <person name="Lee S.R."/>
            <person name="Wilamowska K."/>
            <person name="Weinberg Z."/>
            <person name="Ruzzo W.L."/>
            <person name="Wloga D."/>
            <person name="Gaertig J."/>
            <person name="Frankel J."/>
            <person name="Tsao C.-C."/>
            <person name="Gorovsky M.A."/>
            <person name="Keeling P.J."/>
            <person name="Waller R.F."/>
            <person name="Patron N.J."/>
            <person name="Cherry J.M."/>
            <person name="Stover N.A."/>
            <person name="Krieger C.J."/>
            <person name="del Toro C."/>
            <person name="Ryder H.F."/>
            <person name="Williamson S.C."/>
            <person name="Barbeau R.A."/>
            <person name="Hamilton E.P."/>
            <person name="Orias E."/>
        </authorList>
    </citation>
    <scope>NUCLEOTIDE SEQUENCE [LARGE SCALE GENOMIC DNA]</scope>
    <source>
        <strain evidence="7">SB210</strain>
    </source>
</reference>
<keyword evidence="2 5" id="KW-0812">Transmembrane</keyword>
<dbReference type="Pfam" id="PF01027">
    <property type="entry name" value="Bax1-I"/>
    <property type="match status" value="1"/>
</dbReference>
<gene>
    <name evidence="6" type="ORF">TTHERM_00355540</name>
</gene>
<feature type="transmembrane region" description="Helical" evidence="5">
    <location>
        <begin position="156"/>
        <end position="175"/>
    </location>
</feature>
<keyword evidence="7" id="KW-1185">Reference proteome</keyword>
<dbReference type="eggNOG" id="KOG2322">
    <property type="taxonomic scope" value="Eukaryota"/>
</dbReference>
<dbReference type="RefSeq" id="XP_001010452.1">
    <property type="nucleotide sequence ID" value="XM_001010452.3"/>
</dbReference>